<name>A0A0M4EEZ5_DROBS</name>
<dbReference type="Proteomes" id="UP000494163">
    <property type="component" value="Chromosome 2R"/>
</dbReference>
<evidence type="ECO:0000256" key="6">
    <source>
        <dbReference type="ARBA" id="ARBA00022824"/>
    </source>
</evidence>
<dbReference type="OMA" id="CNWKQIH"/>
<comment type="function">
    <text evidence="10">Stabilizing subunit of the glycosylphosphatidylinositol-mannosyltransferase I complex which catalyzes the transfer of the first mannose, via an alpha-1,4 bond from a dolichol-phosphate-mannose (Dol-P-Man) to the glucosaminyl acyl phosphatidylinositol (GlcN-(acyl)PI) intermediate to generate alpha-D-Man-(1-&gt;4)-alpha-D-GlcN-(1-&gt;6)-(1-radyl,2-acyl-sn-glycero-3-phospho)-2-acyl-inositol and participates in the sixth step of the glycosylphosphatidylinositol-anchor biosynthesis. Probably acts by stabilizing the mannosyltransferase PIGM.</text>
</comment>
<evidence type="ECO:0000256" key="8">
    <source>
        <dbReference type="ARBA" id="ARBA00023136"/>
    </source>
</evidence>
<dbReference type="Pfam" id="PF08320">
    <property type="entry name" value="PIG-X"/>
    <property type="match status" value="1"/>
</dbReference>
<evidence type="ECO:0000256" key="1">
    <source>
        <dbReference type="ARBA" id="ARBA00004389"/>
    </source>
</evidence>
<dbReference type="GO" id="GO:0005789">
    <property type="term" value="C:endoplasmic reticulum membrane"/>
    <property type="evidence" value="ECO:0007669"/>
    <property type="project" value="UniProtKB-SubCell"/>
</dbReference>
<comment type="subcellular location">
    <subcellularLocation>
        <location evidence="1 10">Endoplasmic reticulum membrane</location>
        <topology evidence="1 10">Single-pass membrane protein</topology>
    </subcellularLocation>
</comment>
<evidence type="ECO:0000256" key="2">
    <source>
        <dbReference type="ARBA" id="ARBA00004687"/>
    </source>
</evidence>
<evidence type="ECO:0000313" key="12">
    <source>
        <dbReference type="Proteomes" id="UP000494163"/>
    </source>
</evidence>
<comment type="pathway">
    <text evidence="2 10">Glycolipid biosynthesis; glycosylphosphatidylinositol-anchor biosynthesis.</text>
</comment>
<keyword evidence="12" id="KW-1185">Reference proteome</keyword>
<dbReference type="GO" id="GO:0006506">
    <property type="term" value="P:GPI anchor biosynthetic process"/>
    <property type="evidence" value="ECO:0007669"/>
    <property type="project" value="UniProtKB-UniPathway"/>
</dbReference>
<dbReference type="PANTHER" id="PTHR28650">
    <property type="entry name" value="PHOSPHATIDYLINOSITOL-GLYCAN BIOSYNTHESIS CLASS X PROTEIN"/>
    <property type="match status" value="1"/>
</dbReference>
<keyword evidence="9" id="KW-0325">Glycoprotein</keyword>
<dbReference type="UniPathway" id="UPA00196"/>
<feature type="transmembrane region" description="Helical" evidence="10">
    <location>
        <begin position="175"/>
        <end position="196"/>
    </location>
</feature>
<dbReference type="EMBL" id="CP012524">
    <property type="protein sequence ID" value="ALC42740.1"/>
    <property type="molecule type" value="Genomic_DNA"/>
</dbReference>
<sequence>KTRKLMYTLQFDYPPASMNCEFILSQPLPAGVYISTDELQELERLKKLSAVYPKFVDIEIITENAKPFNVLLRGAPKITETLVLPIHFRYHAASDKRSFNTVSIGLPELFINCPLLELEQHKSDQLYCLNESQSSFEEKQTSLEANGECNWQHIDLDIQLLKPLRAEIPVGNAKAYPFILYATILLSWAMSIWTVLRTQSVPKRLNQQLNEQRNLKSN</sequence>
<organism evidence="11 12">
    <name type="scientific">Drosophila busckii</name>
    <name type="common">Fruit fly</name>
    <dbReference type="NCBI Taxonomy" id="30019"/>
    <lineage>
        <taxon>Eukaryota</taxon>
        <taxon>Metazoa</taxon>
        <taxon>Ecdysozoa</taxon>
        <taxon>Arthropoda</taxon>
        <taxon>Hexapoda</taxon>
        <taxon>Insecta</taxon>
        <taxon>Pterygota</taxon>
        <taxon>Neoptera</taxon>
        <taxon>Endopterygota</taxon>
        <taxon>Diptera</taxon>
        <taxon>Brachycera</taxon>
        <taxon>Muscomorpha</taxon>
        <taxon>Ephydroidea</taxon>
        <taxon>Drosophilidae</taxon>
        <taxon>Drosophila</taxon>
    </lineage>
</organism>
<evidence type="ECO:0000256" key="4">
    <source>
        <dbReference type="ARBA" id="ARBA00022502"/>
    </source>
</evidence>
<dbReference type="OrthoDB" id="5546453at2759"/>
<dbReference type="InterPro" id="IPR040039">
    <property type="entry name" value="PIGX"/>
</dbReference>
<evidence type="ECO:0000256" key="5">
    <source>
        <dbReference type="ARBA" id="ARBA00022692"/>
    </source>
</evidence>
<evidence type="ECO:0000256" key="7">
    <source>
        <dbReference type="ARBA" id="ARBA00022989"/>
    </source>
</evidence>
<dbReference type="STRING" id="30019.A0A0M4EEZ5"/>
<keyword evidence="4 10" id="KW-0337">GPI-anchor biosynthesis</keyword>
<evidence type="ECO:0000256" key="10">
    <source>
        <dbReference type="RuleBase" id="RU366056"/>
    </source>
</evidence>
<proteinExistence type="inferred from homology"/>
<gene>
    <name evidence="11" type="ORF">Dbus_chr2Rg2319</name>
</gene>
<comment type="similarity">
    <text evidence="3 10">Belongs to the PIGX family.</text>
</comment>
<accession>A0A0M4EEZ5</accession>
<evidence type="ECO:0000313" key="11">
    <source>
        <dbReference type="EMBL" id="ALC42740.1"/>
    </source>
</evidence>
<dbReference type="InterPro" id="IPR013233">
    <property type="entry name" value="PIG-X/PBN1"/>
</dbReference>
<dbReference type="AlphaFoldDB" id="A0A0M4EEZ5"/>
<protein>
    <recommendedName>
        <fullName evidence="10">Phosphatidylinositol-glycan biosynthesis class X protein</fullName>
    </recommendedName>
</protein>
<feature type="non-terminal residue" evidence="11">
    <location>
        <position position="1"/>
    </location>
</feature>
<dbReference type="PANTHER" id="PTHR28650:SF1">
    <property type="entry name" value="PHOSPHATIDYLINOSITOL-GLYCAN BIOSYNTHESIS CLASS X PROTEIN"/>
    <property type="match status" value="1"/>
</dbReference>
<keyword evidence="6 10" id="KW-0256">Endoplasmic reticulum</keyword>
<keyword evidence="7 10" id="KW-1133">Transmembrane helix</keyword>
<evidence type="ECO:0000256" key="9">
    <source>
        <dbReference type="ARBA" id="ARBA00023180"/>
    </source>
</evidence>
<reference evidence="11 12" key="1">
    <citation type="submission" date="2015-08" db="EMBL/GenBank/DDBJ databases">
        <title>Ancestral chromatin configuration constrains chromatin evolution on differentiating sex chromosomes in Drosophila.</title>
        <authorList>
            <person name="Zhou Q."/>
            <person name="Bachtrog D."/>
        </authorList>
    </citation>
    <scope>NUCLEOTIDE SEQUENCE [LARGE SCALE GENOMIC DNA]</scope>
    <source>
        <tissue evidence="11">Whole larvae</tissue>
    </source>
</reference>
<keyword evidence="5 10" id="KW-0812">Transmembrane</keyword>
<evidence type="ECO:0000256" key="3">
    <source>
        <dbReference type="ARBA" id="ARBA00010345"/>
    </source>
</evidence>
<keyword evidence="8 10" id="KW-0472">Membrane</keyword>